<keyword evidence="7 11" id="KW-0456">Lyase</keyword>
<dbReference type="EMBL" id="WPCR01000001">
    <property type="protein sequence ID" value="NHM13174.1"/>
    <property type="molecule type" value="Genomic_DNA"/>
</dbReference>
<evidence type="ECO:0000256" key="10">
    <source>
        <dbReference type="ARBA" id="ARBA00049534"/>
    </source>
</evidence>
<dbReference type="Gene3D" id="3.40.50.880">
    <property type="match status" value="1"/>
</dbReference>
<dbReference type="KEGG" id="ebz:J7S26_02075"/>
<dbReference type="PANTHER" id="PTHR42701">
    <property type="entry name" value="IMIDAZOLE GLYCEROL PHOSPHATE SYNTHASE SUBUNIT HISH"/>
    <property type="match status" value="1"/>
</dbReference>
<dbReference type="PANTHER" id="PTHR42701:SF1">
    <property type="entry name" value="IMIDAZOLE GLYCEROL PHOSPHATE SYNTHASE SUBUNIT HISH"/>
    <property type="match status" value="1"/>
</dbReference>
<keyword evidence="15" id="KW-0808">Transferase</keyword>
<comment type="function">
    <text evidence="8 11">IGPS catalyzes the conversion of PRFAR and glutamine to IGP, AICAR and glutamate. The HisH subunit catalyzes the hydrolysis of glutamine to glutamate and ammonia as part of the synthesis of IGP and AICAR. The resulting ammonia molecule is channeled to the active site of HisF.</text>
</comment>
<feature type="active site" description="Nucleophile" evidence="11 12">
    <location>
        <position position="79"/>
    </location>
</feature>
<keyword evidence="5 11" id="KW-0315">Glutamine amidotransferase</keyword>
<evidence type="ECO:0000256" key="5">
    <source>
        <dbReference type="ARBA" id="ARBA00022962"/>
    </source>
</evidence>
<dbReference type="HAMAP" id="MF_00278">
    <property type="entry name" value="HisH"/>
    <property type="match status" value="1"/>
</dbReference>
<evidence type="ECO:0000313" key="15">
    <source>
        <dbReference type="EMBL" id="QTU84733.1"/>
    </source>
</evidence>
<dbReference type="GO" id="GO:0000105">
    <property type="term" value="P:L-histidine biosynthetic process"/>
    <property type="evidence" value="ECO:0007669"/>
    <property type="project" value="UniProtKB-UniRule"/>
</dbReference>
<reference evidence="14 16" key="1">
    <citation type="submission" date="2019-11" db="EMBL/GenBank/DDBJ databases">
        <title>Eggerthellaceae novel genus isolated from the rectal contents of marmort.</title>
        <authorList>
            <person name="Zhang G."/>
        </authorList>
    </citation>
    <scope>NUCLEOTIDE SEQUENCE [LARGE SCALE GENOMIC DNA]</scope>
    <source>
        <strain evidence="14">Zg-886</strain>
        <strain evidence="16">zg-886</strain>
    </source>
</reference>
<name>A0A9E6MRG5_9ACTN</name>
<proteinExistence type="inferred from homology"/>
<keyword evidence="11" id="KW-0963">Cytoplasm</keyword>
<evidence type="ECO:0000256" key="7">
    <source>
        <dbReference type="ARBA" id="ARBA00023239"/>
    </source>
</evidence>
<evidence type="ECO:0000313" key="17">
    <source>
        <dbReference type="Proteomes" id="UP000671910"/>
    </source>
</evidence>
<comment type="catalytic activity">
    <reaction evidence="9 11">
        <text>5-[(5-phospho-1-deoxy-D-ribulos-1-ylimino)methylamino]-1-(5-phospho-beta-D-ribosyl)imidazole-4-carboxamide + L-glutamine = D-erythro-1-(imidazol-4-yl)glycerol 3-phosphate + 5-amino-1-(5-phospho-beta-D-ribosyl)imidazole-4-carboxamide + L-glutamate + H(+)</text>
        <dbReference type="Rhea" id="RHEA:24793"/>
        <dbReference type="ChEBI" id="CHEBI:15378"/>
        <dbReference type="ChEBI" id="CHEBI:29985"/>
        <dbReference type="ChEBI" id="CHEBI:58278"/>
        <dbReference type="ChEBI" id="CHEBI:58359"/>
        <dbReference type="ChEBI" id="CHEBI:58475"/>
        <dbReference type="ChEBI" id="CHEBI:58525"/>
        <dbReference type="EC" id="4.3.2.10"/>
    </reaction>
</comment>
<sequence>MIAVVDYHKGNLLSVQRGLEALGARVLVTDDAAAIARADAIVLPGVGAFADAAESMQALGQLAAVRERIALGVPFLGICLGMHLMFEEGTEGAPQEDDEESSHNAQGLAVLPGVVDRMPRTDAQGRAYKVPHVGWNQVVPPAGDKDAAVFASPLFAGIDPGEFFYFTHSYVVPDGPFSIAETTHATAFPCAVQYGDAAFGVQFHPEKSSDAGSKLLGNFIAIAKGA</sequence>
<dbReference type="EC" id="4.3.2.10" evidence="11"/>
<evidence type="ECO:0000313" key="14">
    <source>
        <dbReference type="EMBL" id="NHM13174.1"/>
    </source>
</evidence>
<dbReference type="GO" id="GO:0000107">
    <property type="term" value="F:imidazoleglycerol-phosphate synthase activity"/>
    <property type="evidence" value="ECO:0007669"/>
    <property type="project" value="UniProtKB-UniRule"/>
</dbReference>
<dbReference type="NCBIfam" id="TIGR01855">
    <property type="entry name" value="IMP_synth_hisH"/>
    <property type="match status" value="1"/>
</dbReference>
<accession>A0A9E6MRG5</accession>
<protein>
    <recommendedName>
        <fullName evidence="11">Imidazole glycerol phosphate synthase subunit HisH</fullName>
        <ecNumber evidence="11">4.3.2.10</ecNumber>
    </recommendedName>
    <alternativeName>
        <fullName evidence="11">IGP synthase glutaminase subunit</fullName>
        <ecNumber evidence="11">3.5.1.2</ecNumber>
    </alternativeName>
    <alternativeName>
        <fullName evidence="11">IGP synthase subunit HisH</fullName>
    </alternativeName>
    <alternativeName>
        <fullName evidence="11">ImGP synthase subunit HisH</fullName>
        <shortName evidence="11">IGPS subunit HisH</shortName>
    </alternativeName>
</protein>
<evidence type="ECO:0000259" key="13">
    <source>
        <dbReference type="Pfam" id="PF00117"/>
    </source>
</evidence>
<evidence type="ECO:0000256" key="4">
    <source>
        <dbReference type="ARBA" id="ARBA00022801"/>
    </source>
</evidence>
<dbReference type="Pfam" id="PF00117">
    <property type="entry name" value="GATase"/>
    <property type="match status" value="1"/>
</dbReference>
<dbReference type="GO" id="GO:0016829">
    <property type="term" value="F:lyase activity"/>
    <property type="evidence" value="ECO:0007669"/>
    <property type="project" value="UniProtKB-KW"/>
</dbReference>
<dbReference type="InterPro" id="IPR029062">
    <property type="entry name" value="Class_I_gatase-like"/>
</dbReference>
<reference evidence="15" key="2">
    <citation type="submission" date="2021-04" db="EMBL/GenBank/DDBJ databases">
        <title>Novel species in family Eggerthellaceae.</title>
        <authorList>
            <person name="Zhang G."/>
        </authorList>
    </citation>
    <scope>NUCLEOTIDE SEQUENCE</scope>
    <source>
        <strain evidence="15">Zg-886</strain>
    </source>
</reference>
<comment type="subunit">
    <text evidence="2 11">Heterodimer of HisH and HisF.</text>
</comment>
<keyword evidence="4 11" id="KW-0378">Hydrolase</keyword>
<dbReference type="EC" id="3.5.1.2" evidence="11"/>
<evidence type="ECO:0000256" key="9">
    <source>
        <dbReference type="ARBA" id="ARBA00047838"/>
    </source>
</evidence>
<organism evidence="15 17">
    <name type="scientific">Xiamenia xianingshaonis</name>
    <dbReference type="NCBI Taxonomy" id="2682776"/>
    <lineage>
        <taxon>Bacteria</taxon>
        <taxon>Bacillati</taxon>
        <taxon>Actinomycetota</taxon>
        <taxon>Coriobacteriia</taxon>
        <taxon>Eggerthellales</taxon>
        <taxon>Eggerthellaceae</taxon>
        <taxon>Xiamenia</taxon>
    </lineage>
</organism>
<dbReference type="Proteomes" id="UP000636394">
    <property type="component" value="Unassembled WGS sequence"/>
</dbReference>
<evidence type="ECO:0000256" key="2">
    <source>
        <dbReference type="ARBA" id="ARBA00011152"/>
    </source>
</evidence>
<dbReference type="GO" id="GO:0005737">
    <property type="term" value="C:cytoplasm"/>
    <property type="evidence" value="ECO:0007669"/>
    <property type="project" value="UniProtKB-SubCell"/>
</dbReference>
<evidence type="ECO:0000256" key="1">
    <source>
        <dbReference type="ARBA" id="ARBA00005091"/>
    </source>
</evidence>
<dbReference type="InterPro" id="IPR010139">
    <property type="entry name" value="Imidazole-glycPsynth_HisH"/>
</dbReference>
<dbReference type="SUPFAM" id="SSF52317">
    <property type="entry name" value="Class I glutamine amidotransferase-like"/>
    <property type="match status" value="1"/>
</dbReference>
<gene>
    <name evidence="11 15" type="primary">hisH</name>
    <name evidence="14" type="ORF">GMI68_00025</name>
    <name evidence="15" type="ORF">J7S26_02075</name>
</gene>
<evidence type="ECO:0000256" key="11">
    <source>
        <dbReference type="HAMAP-Rule" id="MF_00278"/>
    </source>
</evidence>
<dbReference type="Proteomes" id="UP000671910">
    <property type="component" value="Chromosome"/>
</dbReference>
<dbReference type="PROSITE" id="PS51273">
    <property type="entry name" value="GATASE_TYPE_1"/>
    <property type="match status" value="1"/>
</dbReference>
<keyword evidence="16" id="KW-1185">Reference proteome</keyword>
<keyword evidence="15" id="KW-0328">Glycosyltransferase</keyword>
<feature type="domain" description="Glutamine amidotransferase" evidence="13">
    <location>
        <begin position="4"/>
        <end position="220"/>
    </location>
</feature>
<dbReference type="PIRSF" id="PIRSF000495">
    <property type="entry name" value="Amidotransf_hisH"/>
    <property type="match status" value="1"/>
</dbReference>
<evidence type="ECO:0000256" key="12">
    <source>
        <dbReference type="PIRSR" id="PIRSR000495-1"/>
    </source>
</evidence>
<feature type="active site" evidence="11 12">
    <location>
        <position position="206"/>
    </location>
</feature>
<dbReference type="RefSeq" id="WP_166337984.1">
    <property type="nucleotide sequence ID" value="NZ_CP072829.1"/>
</dbReference>
<comment type="pathway">
    <text evidence="1 11">Amino-acid biosynthesis; L-histidine biosynthesis; L-histidine from 5-phospho-alpha-D-ribose 1-diphosphate: step 5/9.</text>
</comment>
<dbReference type="InterPro" id="IPR017926">
    <property type="entry name" value="GATASE"/>
</dbReference>
<dbReference type="GO" id="GO:0004359">
    <property type="term" value="F:glutaminase activity"/>
    <property type="evidence" value="ECO:0007669"/>
    <property type="project" value="UniProtKB-EC"/>
</dbReference>
<feature type="active site" evidence="11 12">
    <location>
        <position position="204"/>
    </location>
</feature>
<comment type="catalytic activity">
    <reaction evidence="10 11">
        <text>L-glutamine + H2O = L-glutamate + NH4(+)</text>
        <dbReference type="Rhea" id="RHEA:15889"/>
        <dbReference type="ChEBI" id="CHEBI:15377"/>
        <dbReference type="ChEBI" id="CHEBI:28938"/>
        <dbReference type="ChEBI" id="CHEBI:29985"/>
        <dbReference type="ChEBI" id="CHEBI:58359"/>
        <dbReference type="EC" id="3.5.1.2"/>
    </reaction>
</comment>
<evidence type="ECO:0000256" key="8">
    <source>
        <dbReference type="ARBA" id="ARBA00025299"/>
    </source>
</evidence>
<evidence type="ECO:0000256" key="6">
    <source>
        <dbReference type="ARBA" id="ARBA00023102"/>
    </source>
</evidence>
<dbReference type="AlphaFoldDB" id="A0A9E6MRG5"/>
<keyword evidence="6 11" id="KW-0368">Histidine biosynthesis</keyword>
<evidence type="ECO:0000256" key="3">
    <source>
        <dbReference type="ARBA" id="ARBA00022605"/>
    </source>
</evidence>
<evidence type="ECO:0000313" key="16">
    <source>
        <dbReference type="Proteomes" id="UP000636394"/>
    </source>
</evidence>
<comment type="subcellular location">
    <subcellularLocation>
        <location evidence="11">Cytoplasm</location>
    </subcellularLocation>
</comment>
<dbReference type="EMBL" id="CP072829">
    <property type="protein sequence ID" value="QTU84733.1"/>
    <property type="molecule type" value="Genomic_DNA"/>
</dbReference>
<keyword evidence="3 11" id="KW-0028">Amino-acid biosynthesis</keyword>